<sequence length="507" mass="53508">MPDADGTPVREGGPGPGGDAWVGKRLGKFRLLRRLGEGTAGIVFQAEDTHLRRVVALKVMRRPGGLLHGDARVAQFLREARAAAKLEHLHVARIHEIDRTAGWWYIATEYLEGGSLRQLVRAAGLLPPERACPVLADAAAALLAAHQRGMIHRDVKPANLMLTRTCRAKLVDFGLVRLADPADPDEREAAALGTPHYLAPELAQRGAVSAAADVYSLGATMHFVLTGRPPFEAESLEGVIAKHAAAPRPDLRAAAPACSEALAGLFERMMAVDARDRPAMEEVGALLRVESIGLDAADTELMLVLPGEGSGPLPTGAAFAPAGARAVTAAGPPLGPGLLTGGAGGWWLPANRPRRRLAAAVLVLLLLGLSVLAWRGTEVHPGDATARGREAFAARFPDAPEGYGLRAPGQTLDPDAALEPADPPPFSWLVGGPDTPDAAWVSHEAGRRFYRRDDPRAALIPAGSAVFFETAGEAQRAGRVRAEEQDASQDRPGHRADPGGGAKPSWR</sequence>
<dbReference type="PROSITE" id="PS00108">
    <property type="entry name" value="PROTEIN_KINASE_ST"/>
    <property type="match status" value="1"/>
</dbReference>
<protein>
    <submittedName>
        <fullName evidence="7">Putative serine/threonine protein kinase</fullName>
        <ecNumber evidence="7">2.7.11.1</ecNumber>
    </submittedName>
</protein>
<evidence type="ECO:0000256" key="4">
    <source>
        <dbReference type="ARBA" id="ARBA00022840"/>
    </source>
</evidence>
<evidence type="ECO:0000313" key="7">
    <source>
        <dbReference type="EMBL" id="BAM04788.1"/>
    </source>
</evidence>
<evidence type="ECO:0000256" key="3">
    <source>
        <dbReference type="ARBA" id="ARBA00022777"/>
    </source>
</evidence>
<feature type="compositionally biased region" description="Basic and acidic residues" evidence="5">
    <location>
        <begin position="480"/>
        <end position="497"/>
    </location>
</feature>
<dbReference type="PANTHER" id="PTHR43289:SF6">
    <property type="entry name" value="SERINE_THREONINE-PROTEIN KINASE NEKL-3"/>
    <property type="match status" value="1"/>
</dbReference>
<keyword evidence="2" id="KW-0547">Nucleotide-binding</keyword>
<feature type="region of interest" description="Disordered" evidence="5">
    <location>
        <begin position="1"/>
        <end position="21"/>
    </location>
</feature>
<dbReference type="Pfam" id="PF00069">
    <property type="entry name" value="Pkinase"/>
    <property type="match status" value="1"/>
</dbReference>
<dbReference type="PANTHER" id="PTHR43289">
    <property type="entry name" value="MITOGEN-ACTIVATED PROTEIN KINASE KINASE KINASE 20-RELATED"/>
    <property type="match status" value="1"/>
</dbReference>
<dbReference type="STRING" id="1142394.PSMK_26290"/>
<dbReference type="Gene3D" id="3.30.200.20">
    <property type="entry name" value="Phosphorylase Kinase, domain 1"/>
    <property type="match status" value="1"/>
</dbReference>
<dbReference type="PROSITE" id="PS50011">
    <property type="entry name" value="PROTEIN_KINASE_DOM"/>
    <property type="match status" value="1"/>
</dbReference>
<evidence type="ECO:0000256" key="1">
    <source>
        <dbReference type="ARBA" id="ARBA00022679"/>
    </source>
</evidence>
<keyword evidence="4" id="KW-0067">ATP-binding</keyword>
<dbReference type="SUPFAM" id="SSF56112">
    <property type="entry name" value="Protein kinase-like (PK-like)"/>
    <property type="match status" value="1"/>
</dbReference>
<dbReference type="KEGG" id="phm:PSMK_26290"/>
<reference evidence="7 8" key="1">
    <citation type="submission" date="2012-02" db="EMBL/GenBank/DDBJ databases">
        <title>Complete genome sequence of Phycisphaera mikurensis NBRC 102666.</title>
        <authorList>
            <person name="Ankai A."/>
            <person name="Hosoyama A."/>
            <person name="Terui Y."/>
            <person name="Sekine M."/>
            <person name="Fukai R."/>
            <person name="Kato Y."/>
            <person name="Nakamura S."/>
            <person name="Yamada-Narita S."/>
            <person name="Kawakoshi A."/>
            <person name="Fukunaga Y."/>
            <person name="Yamazaki S."/>
            <person name="Fujita N."/>
        </authorList>
    </citation>
    <scope>NUCLEOTIDE SEQUENCE [LARGE SCALE GENOMIC DNA]</scope>
    <source>
        <strain evidence="8">NBRC 102666 / KCTC 22515 / FYK2301M01</strain>
    </source>
</reference>
<dbReference type="InterPro" id="IPR011009">
    <property type="entry name" value="Kinase-like_dom_sf"/>
</dbReference>
<keyword evidence="7" id="KW-0723">Serine/threonine-protein kinase</keyword>
<dbReference type="eggNOG" id="COG0515">
    <property type="taxonomic scope" value="Bacteria"/>
</dbReference>
<dbReference type="InterPro" id="IPR008271">
    <property type="entry name" value="Ser/Thr_kinase_AS"/>
</dbReference>
<dbReference type="CDD" id="cd14014">
    <property type="entry name" value="STKc_PknB_like"/>
    <property type="match status" value="1"/>
</dbReference>
<evidence type="ECO:0000259" key="6">
    <source>
        <dbReference type="PROSITE" id="PS50011"/>
    </source>
</evidence>
<accession>I0IHQ0</accession>
<dbReference type="Proteomes" id="UP000007881">
    <property type="component" value="Chromosome"/>
</dbReference>
<proteinExistence type="predicted"/>
<feature type="region of interest" description="Disordered" evidence="5">
    <location>
        <begin position="473"/>
        <end position="507"/>
    </location>
</feature>
<feature type="domain" description="Protein kinase" evidence="6">
    <location>
        <begin position="29"/>
        <end position="292"/>
    </location>
</feature>
<dbReference type="EMBL" id="AP012338">
    <property type="protein sequence ID" value="BAM04788.1"/>
    <property type="molecule type" value="Genomic_DNA"/>
</dbReference>
<keyword evidence="3 7" id="KW-0418">Kinase</keyword>
<feature type="compositionally biased region" description="Gly residues" evidence="5">
    <location>
        <begin position="498"/>
        <end position="507"/>
    </location>
</feature>
<dbReference type="GO" id="GO:0004674">
    <property type="term" value="F:protein serine/threonine kinase activity"/>
    <property type="evidence" value="ECO:0007669"/>
    <property type="project" value="UniProtKB-KW"/>
</dbReference>
<dbReference type="Gene3D" id="1.10.510.10">
    <property type="entry name" value="Transferase(Phosphotransferase) domain 1"/>
    <property type="match status" value="1"/>
</dbReference>
<dbReference type="GO" id="GO:0005524">
    <property type="term" value="F:ATP binding"/>
    <property type="evidence" value="ECO:0007669"/>
    <property type="project" value="UniProtKB-KW"/>
</dbReference>
<organism evidence="7 8">
    <name type="scientific">Phycisphaera mikurensis (strain NBRC 102666 / KCTC 22515 / FYK2301M01)</name>
    <dbReference type="NCBI Taxonomy" id="1142394"/>
    <lineage>
        <taxon>Bacteria</taxon>
        <taxon>Pseudomonadati</taxon>
        <taxon>Planctomycetota</taxon>
        <taxon>Phycisphaerae</taxon>
        <taxon>Phycisphaerales</taxon>
        <taxon>Phycisphaeraceae</taxon>
        <taxon>Phycisphaera</taxon>
    </lineage>
</organism>
<name>I0IHQ0_PHYMF</name>
<keyword evidence="1 7" id="KW-0808">Transferase</keyword>
<dbReference type="SMART" id="SM00220">
    <property type="entry name" value="S_TKc"/>
    <property type="match status" value="1"/>
</dbReference>
<evidence type="ECO:0000256" key="2">
    <source>
        <dbReference type="ARBA" id="ARBA00022741"/>
    </source>
</evidence>
<dbReference type="AlphaFoldDB" id="I0IHQ0"/>
<dbReference type="HOGENOM" id="CLU_537305_0_0_0"/>
<evidence type="ECO:0000313" key="8">
    <source>
        <dbReference type="Proteomes" id="UP000007881"/>
    </source>
</evidence>
<keyword evidence="8" id="KW-1185">Reference proteome</keyword>
<gene>
    <name evidence="7" type="ordered locus">PSMK_26290</name>
</gene>
<evidence type="ECO:0000256" key="5">
    <source>
        <dbReference type="SAM" id="MobiDB-lite"/>
    </source>
</evidence>
<dbReference type="EC" id="2.7.11.1" evidence="7"/>
<dbReference type="InterPro" id="IPR000719">
    <property type="entry name" value="Prot_kinase_dom"/>
</dbReference>